<dbReference type="CTD" id="1270"/>
<dbReference type="Pfam" id="PF01110">
    <property type="entry name" value="CNTF"/>
    <property type="match status" value="1"/>
</dbReference>
<dbReference type="KEGG" id="alim:106520904"/>
<dbReference type="AlphaFoldDB" id="A0A2I4BLN6"/>
<dbReference type="PANTHER" id="PTHR15196">
    <property type="entry name" value="CILIARY NEUROTROPHIC FACTOR"/>
    <property type="match status" value="1"/>
</dbReference>
<proteinExistence type="predicted"/>
<gene>
    <name evidence="2" type="primary">cntf</name>
</gene>
<organism evidence="1 2">
    <name type="scientific">Austrofundulus limnaeus</name>
    <name type="common">Annual killifish</name>
    <dbReference type="NCBI Taxonomy" id="52670"/>
    <lineage>
        <taxon>Eukaryota</taxon>
        <taxon>Metazoa</taxon>
        <taxon>Chordata</taxon>
        <taxon>Craniata</taxon>
        <taxon>Vertebrata</taxon>
        <taxon>Euteleostomi</taxon>
        <taxon>Actinopterygii</taxon>
        <taxon>Neopterygii</taxon>
        <taxon>Teleostei</taxon>
        <taxon>Neoteleostei</taxon>
        <taxon>Acanthomorphata</taxon>
        <taxon>Ovalentaria</taxon>
        <taxon>Atherinomorphae</taxon>
        <taxon>Cyprinodontiformes</taxon>
        <taxon>Rivulidae</taxon>
        <taxon>Austrofundulus</taxon>
    </lineage>
</organism>
<dbReference type="OrthoDB" id="8813321at2759"/>
<name>A0A2I4BLN6_AUSLI</name>
<dbReference type="RefSeq" id="XP_013868655.1">
    <property type="nucleotide sequence ID" value="XM_014013201.1"/>
</dbReference>
<dbReference type="GO" id="GO:0005127">
    <property type="term" value="F:ciliary neurotrophic factor receptor binding"/>
    <property type="evidence" value="ECO:0007669"/>
    <property type="project" value="InterPro"/>
</dbReference>
<reference evidence="2" key="1">
    <citation type="submission" date="2025-08" db="UniProtKB">
        <authorList>
            <consortium name="RefSeq"/>
        </authorList>
    </citation>
    <scope>IDENTIFICATION</scope>
    <source>
        <strain evidence="2">Quisiro</strain>
        <tissue evidence="2">Liver</tissue>
    </source>
</reference>
<dbReference type="InterPro" id="IPR009079">
    <property type="entry name" value="4_helix_cytokine-like_core"/>
</dbReference>
<dbReference type="InParanoid" id="A0A2I4BLN6"/>
<accession>A0A2I4BLN6</accession>
<dbReference type="GO" id="GO:0070120">
    <property type="term" value="P:ciliary neurotrophic factor-mediated signaling pathway"/>
    <property type="evidence" value="ECO:0007669"/>
    <property type="project" value="InterPro"/>
</dbReference>
<dbReference type="Gene3D" id="1.20.1250.10">
    <property type="match status" value="1"/>
</dbReference>
<evidence type="ECO:0000313" key="1">
    <source>
        <dbReference type="Proteomes" id="UP000192220"/>
    </source>
</evidence>
<dbReference type="PANTHER" id="PTHR15196:SF1">
    <property type="entry name" value="CILIARY NEUROTROPHIC FACTOR"/>
    <property type="match status" value="1"/>
</dbReference>
<evidence type="ECO:0000313" key="2">
    <source>
        <dbReference type="RefSeq" id="XP_013868655.1"/>
    </source>
</evidence>
<dbReference type="SUPFAM" id="SSF47266">
    <property type="entry name" value="4-helical cytokines"/>
    <property type="match status" value="1"/>
</dbReference>
<dbReference type="GO" id="GO:0043524">
    <property type="term" value="P:negative regulation of neuron apoptotic process"/>
    <property type="evidence" value="ECO:0007669"/>
    <property type="project" value="InterPro"/>
</dbReference>
<sequence>MAGIRTRAMTEHRSAAAGRAAAVASLLQQECSLLLELYRKREDFHVDVSDGRLVSVPAPSSQLDTRDKLWSLHSALLQCRTFLERGIAKENEELGGGEKGKYEKQRETVKNRLSLLLINTGELLRAADGAAILTPNFDGSETESPSSLFELKLWIYRIYKEVEHWTKIAVTTLKELPSDTPKERRRITLSTRSKRR</sequence>
<dbReference type="STRING" id="52670.A0A2I4BLN6"/>
<keyword evidence="1" id="KW-1185">Reference proteome</keyword>
<protein>
    <submittedName>
        <fullName evidence="2">Ciliary neurotrophic factor</fullName>
    </submittedName>
</protein>
<dbReference type="Proteomes" id="UP000192220">
    <property type="component" value="Unplaced"/>
</dbReference>
<dbReference type="InterPro" id="IPR000151">
    <property type="entry name" value="Ciliary_neurotrophic_fac_CNTF"/>
</dbReference>
<dbReference type="FunCoup" id="A0A2I4BLN6">
    <property type="interactions" value="124"/>
</dbReference>